<comment type="caution">
    <text evidence="2">The sequence shown here is derived from an EMBL/GenBank/DDBJ whole genome shotgun (WGS) entry which is preliminary data.</text>
</comment>
<keyword evidence="3" id="KW-1185">Reference proteome</keyword>
<evidence type="ECO:0000313" key="2">
    <source>
        <dbReference type="EMBL" id="GJT85870.1"/>
    </source>
</evidence>
<feature type="compositionally biased region" description="Basic and acidic residues" evidence="1">
    <location>
        <begin position="572"/>
        <end position="585"/>
    </location>
</feature>
<proteinExistence type="predicted"/>
<feature type="compositionally biased region" description="Basic and acidic residues" evidence="1">
    <location>
        <begin position="326"/>
        <end position="340"/>
    </location>
</feature>
<organism evidence="2 3">
    <name type="scientific">Tanacetum coccineum</name>
    <dbReference type="NCBI Taxonomy" id="301880"/>
    <lineage>
        <taxon>Eukaryota</taxon>
        <taxon>Viridiplantae</taxon>
        <taxon>Streptophyta</taxon>
        <taxon>Embryophyta</taxon>
        <taxon>Tracheophyta</taxon>
        <taxon>Spermatophyta</taxon>
        <taxon>Magnoliopsida</taxon>
        <taxon>eudicotyledons</taxon>
        <taxon>Gunneridae</taxon>
        <taxon>Pentapetalae</taxon>
        <taxon>asterids</taxon>
        <taxon>campanulids</taxon>
        <taxon>Asterales</taxon>
        <taxon>Asteraceae</taxon>
        <taxon>Asteroideae</taxon>
        <taxon>Anthemideae</taxon>
        <taxon>Anthemidinae</taxon>
        <taxon>Tanacetum</taxon>
    </lineage>
</organism>
<feature type="region of interest" description="Disordered" evidence="1">
    <location>
        <begin position="561"/>
        <end position="591"/>
    </location>
</feature>
<sequence>MVTIGKKQSSFRCSEIQMKTHSFQISVDILRNTNFFRAFFASASVPAIYIQQFLNSMKYDEKTEVYCCQVDEQWFNLSADLFRKALDITPIDPAHPFELPFRVGKTCDVHKRPESPCHLSGDDFLLGNLKFISKGETSEVFGMAIHKQLITQAIQQYSYYPKYLEMVAKNTKKTPQDSASKQPEPATKLLEKGKPSVQLVDDDDEAQMNMFLKEKVMIPVLESGQEDEFGWHQEKARKVKVPMLNRTSILSLAWIFLSANPRSRPLFWRCSCTSEKVGPGIFINNDQIRTESETEALLGWGGYKGDKEQGEVASSIVTSGVGISVRTEDPAGSDPRKAHEALAGPDPEPMQGRPDWIQTLEKNTCALWTINPEHIDEEFLATAYPKVHENLKLITDERVIEDNPESHSGSMSSMKNLEDTDNFGDQFLNDKPPKKRSAITSPPPLIAPVIDFSSPKPSSQVTHPPINKEATSITTTLLEITPFIALQLRVAKLEQDMSEVNKTNHSAAVLASIKSQVPTVVDKYLGTNDALLRPDDDALVRRLKTGLKTHKRIAWIVDDERRASRSAQPPPKNDEQSSKKLHDSDASASKQNPSLTLIGWQITELQEVTEQKKKLSAKSDLEGPAFNLVKAFHKNNVFLQFQMDDAYAC</sequence>
<reference evidence="2" key="1">
    <citation type="journal article" date="2022" name="Int. J. Mol. Sci.">
        <title>Draft Genome of Tanacetum Coccineum: Genomic Comparison of Closely Related Tanacetum-Family Plants.</title>
        <authorList>
            <person name="Yamashiro T."/>
            <person name="Shiraishi A."/>
            <person name="Nakayama K."/>
            <person name="Satake H."/>
        </authorList>
    </citation>
    <scope>NUCLEOTIDE SEQUENCE</scope>
</reference>
<feature type="region of interest" description="Disordered" evidence="1">
    <location>
        <begin position="325"/>
        <end position="350"/>
    </location>
</feature>
<dbReference type="EMBL" id="BQNB010019491">
    <property type="protein sequence ID" value="GJT85870.1"/>
    <property type="molecule type" value="Genomic_DNA"/>
</dbReference>
<gene>
    <name evidence="2" type="ORF">Tco_1067587</name>
</gene>
<feature type="region of interest" description="Disordered" evidence="1">
    <location>
        <begin position="171"/>
        <end position="194"/>
    </location>
</feature>
<evidence type="ECO:0000313" key="3">
    <source>
        <dbReference type="Proteomes" id="UP001151760"/>
    </source>
</evidence>
<name>A0ABQ5HDW0_9ASTR</name>
<reference evidence="2" key="2">
    <citation type="submission" date="2022-01" db="EMBL/GenBank/DDBJ databases">
        <authorList>
            <person name="Yamashiro T."/>
            <person name="Shiraishi A."/>
            <person name="Satake H."/>
            <person name="Nakayama K."/>
        </authorList>
    </citation>
    <scope>NUCLEOTIDE SEQUENCE</scope>
</reference>
<dbReference type="Proteomes" id="UP001151760">
    <property type="component" value="Unassembled WGS sequence"/>
</dbReference>
<protein>
    <submittedName>
        <fullName evidence="2">Uncharacterized protein</fullName>
    </submittedName>
</protein>
<accession>A0ABQ5HDW0</accession>
<evidence type="ECO:0000256" key="1">
    <source>
        <dbReference type="SAM" id="MobiDB-lite"/>
    </source>
</evidence>